<sequence>MSIFDFTPFNILNGDYGIKIIKKCKCIIFEYHY</sequence>
<name>A0A6C0I169_9ZZZZ</name>
<dbReference type="EMBL" id="MN740076">
    <property type="protein sequence ID" value="QHT86751.1"/>
    <property type="molecule type" value="Genomic_DNA"/>
</dbReference>
<dbReference type="AlphaFoldDB" id="A0A6C0I169"/>
<proteinExistence type="predicted"/>
<accession>A0A6C0I169</accession>
<organism evidence="1">
    <name type="scientific">viral metagenome</name>
    <dbReference type="NCBI Taxonomy" id="1070528"/>
    <lineage>
        <taxon>unclassified sequences</taxon>
        <taxon>metagenomes</taxon>
        <taxon>organismal metagenomes</taxon>
    </lineage>
</organism>
<protein>
    <submittedName>
        <fullName evidence="1">Uncharacterized protein</fullName>
    </submittedName>
</protein>
<evidence type="ECO:0000313" key="1">
    <source>
        <dbReference type="EMBL" id="QHT86751.1"/>
    </source>
</evidence>
<reference evidence="1" key="1">
    <citation type="journal article" date="2020" name="Nature">
        <title>Giant virus diversity and host interactions through global metagenomics.</title>
        <authorList>
            <person name="Schulz F."/>
            <person name="Roux S."/>
            <person name="Paez-Espino D."/>
            <person name="Jungbluth S."/>
            <person name="Walsh D.A."/>
            <person name="Denef V.J."/>
            <person name="McMahon K.D."/>
            <person name="Konstantinidis K.T."/>
            <person name="Eloe-Fadrosh E.A."/>
            <person name="Kyrpides N.C."/>
            <person name="Woyke T."/>
        </authorList>
    </citation>
    <scope>NUCLEOTIDE SEQUENCE</scope>
    <source>
        <strain evidence="1">GVMAG-M-3300023184-18</strain>
    </source>
</reference>